<organism evidence="2 3">
    <name type="scientific">Acetilactobacillus jinshanensis</name>
    <dbReference type="NCBI Taxonomy" id="1720083"/>
    <lineage>
        <taxon>Bacteria</taxon>
        <taxon>Bacillati</taxon>
        <taxon>Bacillota</taxon>
        <taxon>Bacilli</taxon>
        <taxon>Lactobacillales</taxon>
        <taxon>Lactobacillaceae</taxon>
        <taxon>Acetilactobacillus</taxon>
    </lineage>
</organism>
<gene>
    <name evidence="2" type="ORF">ELX58_04860</name>
</gene>
<name>A0A4P6ZLP1_9LACO</name>
<dbReference type="Proteomes" id="UP000294321">
    <property type="component" value="Chromosome"/>
</dbReference>
<accession>A0A4P6ZLP1</accession>
<feature type="signal peptide" evidence="1">
    <location>
        <begin position="1"/>
        <end position="26"/>
    </location>
</feature>
<keyword evidence="1" id="KW-0732">Signal</keyword>
<protein>
    <submittedName>
        <fullName evidence="2">Uncharacterized protein</fullName>
    </submittedName>
</protein>
<evidence type="ECO:0000256" key="1">
    <source>
        <dbReference type="SAM" id="SignalP"/>
    </source>
</evidence>
<evidence type="ECO:0000313" key="2">
    <source>
        <dbReference type="EMBL" id="QBP18477.1"/>
    </source>
</evidence>
<dbReference type="RefSeq" id="WP_133442036.1">
    <property type="nucleotide sequence ID" value="NZ_CP034726.1"/>
</dbReference>
<dbReference type="KEGG" id="lji:ELX58_04860"/>
<reference evidence="3" key="1">
    <citation type="submission" date="2018-12" db="EMBL/GenBank/DDBJ databases">
        <title>A new species of lactobacillus.</title>
        <authorList>
            <person name="Jian Y."/>
            <person name="Xin L."/>
            <person name="Hong Z.J."/>
            <person name="Ming L.Z."/>
            <person name="Hong X.Z."/>
        </authorList>
    </citation>
    <scope>NUCLEOTIDE SEQUENCE [LARGE SCALE GENOMIC DNA]</scope>
    <source>
        <strain evidence="3">HSLZ-75</strain>
    </source>
</reference>
<feature type="chain" id="PRO_5039166869" evidence="1">
    <location>
        <begin position="27"/>
        <end position="167"/>
    </location>
</feature>
<dbReference type="EMBL" id="CP034726">
    <property type="protein sequence ID" value="QBP18477.1"/>
    <property type="molecule type" value="Genomic_DNA"/>
</dbReference>
<dbReference type="AlphaFoldDB" id="A0A4P6ZLP1"/>
<proteinExistence type="predicted"/>
<evidence type="ECO:0000313" key="3">
    <source>
        <dbReference type="Proteomes" id="UP000294321"/>
    </source>
</evidence>
<sequence>MNKTLKRILTGSVAALMLASVGVASSNNNVVNARHRRTHRVYHASYRGIPAAIRGHYASYKYIRGHIRHDERNLVNLNRSSATLMPKGGSDPFGLSNVRTRKLNENTYLITGHVISVAGQGHGSITVYKHGRRTYMKFSSNLGRRLMNDNYSRKGYSYNFKVINSEF</sequence>
<keyword evidence="3" id="KW-1185">Reference proteome</keyword>